<protein>
    <submittedName>
        <fullName evidence="2">Uncharacterized protein</fullName>
    </submittedName>
</protein>
<organism evidence="2">
    <name type="scientific">marine metagenome</name>
    <dbReference type="NCBI Taxonomy" id="408172"/>
    <lineage>
        <taxon>unclassified sequences</taxon>
        <taxon>metagenomes</taxon>
        <taxon>ecological metagenomes</taxon>
    </lineage>
</organism>
<name>A0A382TW03_9ZZZZ</name>
<feature type="coiled-coil region" evidence="1">
    <location>
        <begin position="50"/>
        <end position="140"/>
    </location>
</feature>
<gene>
    <name evidence="2" type="ORF">METZ01_LOCUS379090</name>
</gene>
<keyword evidence="1" id="KW-0175">Coiled coil</keyword>
<feature type="non-terminal residue" evidence="2">
    <location>
        <position position="141"/>
    </location>
</feature>
<accession>A0A382TW03</accession>
<dbReference type="AlphaFoldDB" id="A0A382TW03"/>
<proteinExistence type="predicted"/>
<sequence length="141" mass="16208">MNHSLLLVVCDFLLLSILSLARFDVPADADIAQNQEKVVSKEVMERISDGENYDDVVAELEATNETLEANLLRDKDDLESEKLRLEQEIEERRRELEEKEDLIAQKDDVIADNKVAIDEAAQAAVKLEKDKEEIERKREEL</sequence>
<reference evidence="2" key="1">
    <citation type="submission" date="2018-05" db="EMBL/GenBank/DDBJ databases">
        <authorList>
            <person name="Lanie J.A."/>
            <person name="Ng W.-L."/>
            <person name="Kazmierczak K.M."/>
            <person name="Andrzejewski T.M."/>
            <person name="Davidsen T.M."/>
            <person name="Wayne K.J."/>
            <person name="Tettelin H."/>
            <person name="Glass J.I."/>
            <person name="Rusch D."/>
            <person name="Podicherti R."/>
            <person name="Tsui H.-C.T."/>
            <person name="Winkler M.E."/>
        </authorList>
    </citation>
    <scope>NUCLEOTIDE SEQUENCE</scope>
</reference>
<dbReference type="EMBL" id="UINC01139601">
    <property type="protein sequence ID" value="SVD26236.1"/>
    <property type="molecule type" value="Genomic_DNA"/>
</dbReference>
<evidence type="ECO:0000256" key="1">
    <source>
        <dbReference type="SAM" id="Coils"/>
    </source>
</evidence>
<evidence type="ECO:0000313" key="2">
    <source>
        <dbReference type="EMBL" id="SVD26236.1"/>
    </source>
</evidence>